<evidence type="ECO:0000313" key="2">
    <source>
        <dbReference type="EMBL" id="MBO2456318.1"/>
    </source>
</evidence>
<sequence>MSIMQRQEPETIASTDLPEENGAGAAGEGPAEQDAGVEHRFVAGAWEVTMRWPVPAAAGPVEMVIRGAPGAAPGEIDEGITVDVLRSIPLARISRAAKAESSMVERTAREDYCSETIDGLARHIGRTARSVRRPGRAGRPDEFFAFVAAIYSWYVDLGYSDPVRKVGEATGCGWRSVANWVRLAREKGMLAEASPGRPGGVLTERALRLLEARDHRFGEVLVPDGGLPKRSSSGQ</sequence>
<accession>A0ABS3RID2</accession>
<comment type="caution">
    <text evidence="2">The sequence shown here is derived from an EMBL/GenBank/DDBJ whole genome shotgun (WGS) entry which is preliminary data.</text>
</comment>
<feature type="region of interest" description="Disordered" evidence="1">
    <location>
        <begin position="1"/>
        <end position="35"/>
    </location>
</feature>
<organism evidence="2 3">
    <name type="scientific">Actinomadura violacea</name>
    <dbReference type="NCBI Taxonomy" id="2819934"/>
    <lineage>
        <taxon>Bacteria</taxon>
        <taxon>Bacillati</taxon>
        <taxon>Actinomycetota</taxon>
        <taxon>Actinomycetes</taxon>
        <taxon>Streptosporangiales</taxon>
        <taxon>Thermomonosporaceae</taxon>
        <taxon>Actinomadura</taxon>
    </lineage>
</organism>
<protein>
    <submittedName>
        <fullName evidence="2">Uncharacterized protein</fullName>
    </submittedName>
</protein>
<evidence type="ECO:0000313" key="3">
    <source>
        <dbReference type="Proteomes" id="UP000680206"/>
    </source>
</evidence>
<name>A0ABS3RID2_9ACTN</name>
<feature type="compositionally biased region" description="Low complexity" evidence="1">
    <location>
        <begin position="20"/>
        <end position="32"/>
    </location>
</feature>
<proteinExistence type="predicted"/>
<reference evidence="2 3" key="1">
    <citation type="submission" date="2021-03" db="EMBL/GenBank/DDBJ databases">
        <title>Actinomadura violae sp. nov., isolated from lichen in Thailand.</title>
        <authorList>
            <person name="Kanchanasin P."/>
            <person name="Saeng-In P."/>
            <person name="Phongsopitanun W."/>
            <person name="Yuki M."/>
            <person name="Kudo T."/>
            <person name="Ohkuma M."/>
            <person name="Tanasupawat S."/>
        </authorList>
    </citation>
    <scope>NUCLEOTIDE SEQUENCE [LARGE SCALE GENOMIC DNA]</scope>
    <source>
        <strain evidence="2 3">LCR2-06</strain>
    </source>
</reference>
<dbReference type="RefSeq" id="WP_208236112.1">
    <property type="nucleotide sequence ID" value="NZ_JAGEPF010000001.1"/>
</dbReference>
<dbReference type="Proteomes" id="UP000680206">
    <property type="component" value="Unassembled WGS sequence"/>
</dbReference>
<keyword evidence="3" id="KW-1185">Reference proteome</keyword>
<dbReference type="EMBL" id="JAGEPF010000001">
    <property type="protein sequence ID" value="MBO2456318.1"/>
    <property type="molecule type" value="Genomic_DNA"/>
</dbReference>
<evidence type="ECO:0000256" key="1">
    <source>
        <dbReference type="SAM" id="MobiDB-lite"/>
    </source>
</evidence>
<gene>
    <name evidence="2" type="ORF">J4709_01780</name>
</gene>